<dbReference type="InterPro" id="IPR010095">
    <property type="entry name" value="Cas12f1-like_TNB"/>
</dbReference>
<proteinExistence type="predicted"/>
<comment type="caution">
    <text evidence="3">The sequence shown here is derived from an EMBL/GenBank/DDBJ whole genome shotgun (WGS) entry which is preliminary data.</text>
</comment>
<evidence type="ECO:0000313" key="3">
    <source>
        <dbReference type="EMBL" id="KXB07033.1"/>
    </source>
</evidence>
<organism evidence="3 4">
    <name type="scientific">candidate division MSBL1 archaeon SCGC-AAA382C18</name>
    <dbReference type="NCBI Taxonomy" id="1698281"/>
    <lineage>
        <taxon>Archaea</taxon>
        <taxon>Methanobacteriati</taxon>
        <taxon>Methanobacteriota</taxon>
        <taxon>candidate division MSBL1</taxon>
    </lineage>
</organism>
<dbReference type="Pfam" id="PF07282">
    <property type="entry name" value="Cas12f1-like_TNB"/>
    <property type="match status" value="1"/>
</dbReference>
<evidence type="ECO:0000259" key="2">
    <source>
        <dbReference type="Pfam" id="PF07282"/>
    </source>
</evidence>
<reference evidence="3 4" key="1">
    <citation type="journal article" date="2016" name="Sci. Rep.">
        <title>Metabolic traits of an uncultured archaeal lineage -MSBL1- from brine pools of the Red Sea.</title>
        <authorList>
            <person name="Mwirichia R."/>
            <person name="Alam I."/>
            <person name="Rashid M."/>
            <person name="Vinu M."/>
            <person name="Ba-Alawi W."/>
            <person name="Anthony Kamau A."/>
            <person name="Kamanda Ngugi D."/>
            <person name="Goker M."/>
            <person name="Klenk H.P."/>
            <person name="Bajic V."/>
            <person name="Stingl U."/>
        </authorList>
    </citation>
    <scope>NUCLEOTIDE SEQUENCE [LARGE SCALE GENOMIC DNA]</scope>
    <source>
        <strain evidence="3">SCGC-AAA382C18</strain>
    </source>
</reference>
<evidence type="ECO:0000256" key="1">
    <source>
        <dbReference type="ARBA" id="ARBA00023125"/>
    </source>
</evidence>
<dbReference type="EMBL" id="LHYF01000013">
    <property type="protein sequence ID" value="KXB07033.1"/>
    <property type="molecule type" value="Genomic_DNA"/>
</dbReference>
<keyword evidence="4" id="KW-1185">Reference proteome</keyword>
<gene>
    <name evidence="3" type="ORF">AKJ52_01095</name>
</gene>
<dbReference type="GO" id="GO:0003677">
    <property type="term" value="F:DNA binding"/>
    <property type="evidence" value="ECO:0007669"/>
    <property type="project" value="UniProtKB-KW"/>
</dbReference>
<feature type="domain" description="Cas12f1-like TNB" evidence="2">
    <location>
        <begin position="350"/>
        <end position="421"/>
    </location>
</feature>
<dbReference type="AlphaFoldDB" id="A0A133VKS7"/>
<keyword evidence="1" id="KW-0238">DNA-binding</keyword>
<sequence length="439" mass="49865">MLLFIKDVLVSVASPEKWLIIGSLDGFISMEVTFEVPVSSPTVKKESFLESISKKFPKMVQWFLTVFEKEGLDFREMNMNRARKVVKELCYPTRKRSSKYNCKGAVRFPHSHYYDTAITEAIQKWNSFLTWKEKTGTDKRFPCIKNYAPSLDSQMFDLDLENGWITINTGRGEKNVHIPITVPNKSHYKKLDEEKISSIRLKRKKTCFVFLLIQKSSSPVASSPSDLGERPVLGIDLGERNLASLVAIRPSSQQTEIIEADFFDGARAKEIEHKENGIRTKLQEEGKSSEIPKRGEKSSNWKKDLCEKIACEIKEIAERLEAIAVFIGDLKAPRPRNYGTLSRRLNNYPFSRLKNAIKRHLEKADIFVELIYEGKTREEDLGTSQKCHKCGSRGERHKGGFSCPDCGLGDYNDDLNASINIAERGTKLLGKSEELGAVP</sequence>
<protein>
    <recommendedName>
        <fullName evidence="2">Cas12f1-like TNB domain-containing protein</fullName>
    </recommendedName>
</protein>
<dbReference type="Proteomes" id="UP000070404">
    <property type="component" value="Unassembled WGS sequence"/>
</dbReference>
<name>A0A133VKS7_9EURY</name>
<evidence type="ECO:0000313" key="4">
    <source>
        <dbReference type="Proteomes" id="UP000070404"/>
    </source>
</evidence>
<accession>A0A133VKS7</accession>